<proteinExistence type="predicted"/>
<evidence type="ECO:0000256" key="1">
    <source>
        <dbReference type="SAM" id="MobiDB-lite"/>
    </source>
</evidence>
<protein>
    <submittedName>
        <fullName evidence="2">Uncharacterized protein</fullName>
    </submittedName>
</protein>
<evidence type="ECO:0000313" key="3">
    <source>
        <dbReference type="Proteomes" id="UP000186817"/>
    </source>
</evidence>
<keyword evidence="3" id="KW-1185">Reference proteome</keyword>
<dbReference type="EMBL" id="LSRX01000278">
    <property type="protein sequence ID" value="OLQ01889.1"/>
    <property type="molecule type" value="Genomic_DNA"/>
</dbReference>
<gene>
    <name evidence="2" type="ORF">AK812_SmicGene15311</name>
</gene>
<sequence length="213" mass="23661">MHEHLCRTILPLQELGDSRPATDQFTESKDAVIAQEEAATQVARGPDTMYSGPLGARLPTMQRFADSLALKLREEAAPTAPAAQVAERRADERSSVAPWGQFRDVIREEMSAAFSAMQDTAARPMQFIIHNNAQAKVEQHTVTPHPAPPSPPPPPREPATFLEGVFQFFASPWNRLCIFSAVGIGLYVLQGHLARQWRIAEMQHLIDRAPLMF</sequence>
<dbReference type="OrthoDB" id="432601at2759"/>
<dbReference type="OMA" id="QWRIAEM"/>
<evidence type="ECO:0000313" key="2">
    <source>
        <dbReference type="EMBL" id="OLQ01889.1"/>
    </source>
</evidence>
<feature type="compositionally biased region" description="Pro residues" evidence="1">
    <location>
        <begin position="145"/>
        <end position="157"/>
    </location>
</feature>
<accession>A0A1Q9E3B2</accession>
<feature type="region of interest" description="Disordered" evidence="1">
    <location>
        <begin position="138"/>
        <end position="158"/>
    </location>
</feature>
<name>A0A1Q9E3B2_SYMMI</name>
<reference evidence="2 3" key="1">
    <citation type="submission" date="2016-02" db="EMBL/GenBank/DDBJ databases">
        <title>Genome analysis of coral dinoflagellate symbionts highlights evolutionary adaptations to a symbiotic lifestyle.</title>
        <authorList>
            <person name="Aranda M."/>
            <person name="Li Y."/>
            <person name="Liew Y.J."/>
            <person name="Baumgarten S."/>
            <person name="Simakov O."/>
            <person name="Wilson M."/>
            <person name="Piel J."/>
            <person name="Ashoor H."/>
            <person name="Bougouffa S."/>
            <person name="Bajic V.B."/>
            <person name="Ryu T."/>
            <person name="Ravasi T."/>
            <person name="Bayer T."/>
            <person name="Micklem G."/>
            <person name="Kim H."/>
            <person name="Bhak J."/>
            <person name="Lajeunesse T.C."/>
            <person name="Voolstra C.R."/>
        </authorList>
    </citation>
    <scope>NUCLEOTIDE SEQUENCE [LARGE SCALE GENOMIC DNA]</scope>
    <source>
        <strain evidence="2 3">CCMP2467</strain>
    </source>
</reference>
<dbReference type="AlphaFoldDB" id="A0A1Q9E3B2"/>
<comment type="caution">
    <text evidence="2">The sequence shown here is derived from an EMBL/GenBank/DDBJ whole genome shotgun (WGS) entry which is preliminary data.</text>
</comment>
<organism evidence="2 3">
    <name type="scientific">Symbiodinium microadriaticum</name>
    <name type="common">Dinoflagellate</name>
    <name type="synonym">Zooxanthella microadriatica</name>
    <dbReference type="NCBI Taxonomy" id="2951"/>
    <lineage>
        <taxon>Eukaryota</taxon>
        <taxon>Sar</taxon>
        <taxon>Alveolata</taxon>
        <taxon>Dinophyceae</taxon>
        <taxon>Suessiales</taxon>
        <taxon>Symbiodiniaceae</taxon>
        <taxon>Symbiodinium</taxon>
    </lineage>
</organism>
<dbReference type="Proteomes" id="UP000186817">
    <property type="component" value="Unassembled WGS sequence"/>
</dbReference>